<dbReference type="Pfam" id="PF12728">
    <property type="entry name" value="HTH_17"/>
    <property type="match status" value="1"/>
</dbReference>
<dbReference type="SUPFAM" id="SSF46955">
    <property type="entry name" value="Putative DNA-binding domain"/>
    <property type="match status" value="1"/>
</dbReference>
<reference evidence="2 3" key="1">
    <citation type="submission" date="2020-08" db="EMBL/GenBank/DDBJ databases">
        <title>Genome Sequencing of Nocardia wallacei strain FMUON74 and assembly.</title>
        <authorList>
            <person name="Toyokawa M."/>
            <person name="Uesaka K."/>
        </authorList>
    </citation>
    <scope>NUCLEOTIDE SEQUENCE [LARGE SCALE GENOMIC DNA]</scope>
    <source>
        <strain evidence="2 3">FMUON74</strain>
    </source>
</reference>
<proteinExistence type="predicted"/>
<dbReference type="InterPro" id="IPR009061">
    <property type="entry name" value="DNA-bd_dom_put_sf"/>
</dbReference>
<evidence type="ECO:0000259" key="1">
    <source>
        <dbReference type="Pfam" id="PF12728"/>
    </source>
</evidence>
<feature type="domain" description="Helix-turn-helix" evidence="1">
    <location>
        <begin position="48"/>
        <end position="86"/>
    </location>
</feature>
<dbReference type="Proteomes" id="UP000516173">
    <property type="component" value="Chromosome"/>
</dbReference>
<organism evidence="2 3">
    <name type="scientific">Nocardia wallacei</name>
    <dbReference type="NCBI Taxonomy" id="480035"/>
    <lineage>
        <taxon>Bacteria</taxon>
        <taxon>Bacillati</taxon>
        <taxon>Actinomycetota</taxon>
        <taxon>Actinomycetes</taxon>
        <taxon>Mycobacteriales</taxon>
        <taxon>Nocardiaceae</taxon>
        <taxon>Nocardia</taxon>
    </lineage>
</organism>
<dbReference type="KEGG" id="nwl:NWFMUON74_52270"/>
<gene>
    <name evidence="2" type="ORF">NWFMUON74_52270</name>
</gene>
<dbReference type="GeneID" id="80349665"/>
<sequence length="95" mass="10301">MSSVNRVRPTVTPGSQRRHVSWVESKISEKPCVPGDLIKLREAALVADGVHPTTVRRWIARGILKAYRRLPSGALYVSKADVTALVQPVESGGVA</sequence>
<dbReference type="InterPro" id="IPR041657">
    <property type="entry name" value="HTH_17"/>
</dbReference>
<keyword evidence="3" id="KW-1185">Reference proteome</keyword>
<evidence type="ECO:0000313" key="2">
    <source>
        <dbReference type="EMBL" id="BCK57455.1"/>
    </source>
</evidence>
<protein>
    <recommendedName>
        <fullName evidence="1">Helix-turn-helix domain-containing protein</fullName>
    </recommendedName>
</protein>
<accession>A0A7G1KQ98</accession>
<dbReference type="RefSeq" id="WP_187684359.1">
    <property type="nucleotide sequence ID" value="NZ_AP023396.1"/>
</dbReference>
<evidence type="ECO:0000313" key="3">
    <source>
        <dbReference type="Proteomes" id="UP000516173"/>
    </source>
</evidence>
<dbReference type="EMBL" id="AP023396">
    <property type="protein sequence ID" value="BCK57455.1"/>
    <property type="molecule type" value="Genomic_DNA"/>
</dbReference>
<dbReference type="AlphaFoldDB" id="A0A7G1KQ98"/>
<name>A0A7G1KQ98_9NOCA</name>